<feature type="domain" description="SMP" evidence="3">
    <location>
        <begin position="18"/>
        <end position="62"/>
    </location>
</feature>
<evidence type="ECO:0000313" key="4">
    <source>
        <dbReference type="EMBL" id="GFY98801.1"/>
    </source>
</evidence>
<keyword evidence="2" id="KW-0677">Repeat</keyword>
<dbReference type="InterPro" id="IPR007011">
    <property type="entry name" value="LEA_SMP_dom"/>
</dbReference>
<evidence type="ECO:0000256" key="2">
    <source>
        <dbReference type="ARBA" id="ARBA00022737"/>
    </source>
</evidence>
<dbReference type="InterPro" id="IPR042971">
    <property type="entry name" value="LEA_SMP"/>
</dbReference>
<proteinExistence type="inferred from homology"/>
<feature type="domain" description="SMP" evidence="3">
    <location>
        <begin position="155"/>
        <end position="208"/>
    </location>
</feature>
<dbReference type="AlphaFoldDB" id="A0A7J0FJD1"/>
<gene>
    <name evidence="4" type="ORF">Acr_13g0002020</name>
</gene>
<comment type="caution">
    <text evidence="4">The sequence shown here is derived from an EMBL/GenBank/DDBJ whole genome shotgun (WGS) entry which is preliminary data.</text>
</comment>
<protein>
    <submittedName>
        <fullName evidence="4">Seed maturation protein</fullName>
    </submittedName>
</protein>
<organism evidence="4 5">
    <name type="scientific">Actinidia rufa</name>
    <dbReference type="NCBI Taxonomy" id="165716"/>
    <lineage>
        <taxon>Eukaryota</taxon>
        <taxon>Viridiplantae</taxon>
        <taxon>Streptophyta</taxon>
        <taxon>Embryophyta</taxon>
        <taxon>Tracheophyta</taxon>
        <taxon>Spermatophyta</taxon>
        <taxon>Magnoliopsida</taxon>
        <taxon>eudicotyledons</taxon>
        <taxon>Gunneridae</taxon>
        <taxon>Pentapetalae</taxon>
        <taxon>asterids</taxon>
        <taxon>Ericales</taxon>
        <taxon>Actinidiaceae</taxon>
        <taxon>Actinidia</taxon>
    </lineage>
</organism>
<sequence length="213" mass="22075">MSQKQPQWSKTEEEAINIKYGDVFSVSGDLASKHIAPQDAVTMQAAENMTLGKNPKGSPAAVRGREIMGQYTAPATGQGRAQEPAIRDAFTIGDALEATALSAGDKPVNQSDAAAIQAAEMKASGTNEIAPGGVGATAQSEVTRNVRAMRDEDKTKLSVVLEDASAKLPSDKVATREDAEGVIGAEMRNNPRMATCPGGVADSMAAAAGLDMK</sequence>
<dbReference type="PANTHER" id="PTHR31174:SF7">
    <property type="entry name" value="LATE EMBRYOGENESIS ABUNDANT PROTEIN 31-RELATED"/>
    <property type="match status" value="1"/>
</dbReference>
<feature type="domain" description="SMP" evidence="3">
    <location>
        <begin position="91"/>
        <end position="148"/>
    </location>
</feature>
<accession>A0A7J0FJD1</accession>
<dbReference type="PANTHER" id="PTHR31174">
    <property type="entry name" value="SEED MATURATION FAMILY PROTEIN"/>
    <property type="match status" value="1"/>
</dbReference>
<reference evidence="4 5" key="1">
    <citation type="submission" date="2019-07" db="EMBL/GenBank/DDBJ databases">
        <title>De Novo Assembly of kiwifruit Actinidia rufa.</title>
        <authorList>
            <person name="Sugita-Konishi S."/>
            <person name="Sato K."/>
            <person name="Mori E."/>
            <person name="Abe Y."/>
            <person name="Kisaki G."/>
            <person name="Hamano K."/>
            <person name="Suezawa K."/>
            <person name="Otani M."/>
            <person name="Fukuda T."/>
            <person name="Manabe T."/>
            <person name="Gomi K."/>
            <person name="Tabuchi M."/>
            <person name="Akimitsu K."/>
            <person name="Kataoka I."/>
        </authorList>
    </citation>
    <scope>NUCLEOTIDE SEQUENCE [LARGE SCALE GENOMIC DNA]</scope>
    <source>
        <strain evidence="5">cv. Fuchu</strain>
    </source>
</reference>
<evidence type="ECO:0000313" key="5">
    <source>
        <dbReference type="Proteomes" id="UP000585474"/>
    </source>
</evidence>
<evidence type="ECO:0000259" key="3">
    <source>
        <dbReference type="Pfam" id="PF04927"/>
    </source>
</evidence>
<dbReference type="EMBL" id="BJWL01000013">
    <property type="protein sequence ID" value="GFY98801.1"/>
    <property type="molecule type" value="Genomic_DNA"/>
</dbReference>
<evidence type="ECO:0000256" key="1">
    <source>
        <dbReference type="ARBA" id="ARBA00010733"/>
    </source>
</evidence>
<dbReference type="Pfam" id="PF04927">
    <property type="entry name" value="SMP"/>
    <property type="match status" value="3"/>
</dbReference>
<comment type="similarity">
    <text evidence="1">Belongs to the LEA type SMP family.</text>
</comment>
<name>A0A7J0FJD1_9ERIC</name>
<keyword evidence="5" id="KW-1185">Reference proteome</keyword>
<dbReference type="OrthoDB" id="2014755at2759"/>
<dbReference type="Proteomes" id="UP000585474">
    <property type="component" value="Unassembled WGS sequence"/>
</dbReference>